<dbReference type="Pfam" id="PF00112">
    <property type="entry name" value="Peptidase_C1"/>
    <property type="match status" value="1"/>
</dbReference>
<dbReference type="GO" id="GO:0004197">
    <property type="term" value="F:cysteine-type endopeptidase activity"/>
    <property type="evidence" value="ECO:0007669"/>
    <property type="project" value="InterPro"/>
</dbReference>
<evidence type="ECO:0000256" key="9">
    <source>
        <dbReference type="ARBA" id="ARBA00073107"/>
    </source>
</evidence>
<dbReference type="PROSITE" id="PS00640">
    <property type="entry name" value="THIOL_PROTEASE_ASN"/>
    <property type="match status" value="1"/>
</dbReference>
<dbReference type="GO" id="GO:0006508">
    <property type="term" value="P:proteolysis"/>
    <property type="evidence" value="ECO:0007669"/>
    <property type="project" value="UniProtKB-KW"/>
</dbReference>
<keyword evidence="5" id="KW-0788">Thiol protease</keyword>
<dbReference type="PRINTS" id="PR00705">
    <property type="entry name" value="PAPAIN"/>
</dbReference>
<keyword evidence="4" id="KW-0378">Hydrolase</keyword>
<dbReference type="InterPro" id="IPR013128">
    <property type="entry name" value="Peptidase_C1A"/>
</dbReference>
<dbReference type="EMBL" id="JTDE01002495">
    <property type="protein sequence ID" value="KAF7257285.1"/>
    <property type="molecule type" value="Genomic_DNA"/>
</dbReference>
<accession>A0A8S9YQP5</accession>
<dbReference type="InterPro" id="IPR000169">
    <property type="entry name" value="Pept_cys_AS"/>
</dbReference>
<keyword evidence="3" id="KW-0732">Signal</keyword>
<evidence type="ECO:0000256" key="4">
    <source>
        <dbReference type="ARBA" id="ARBA00022801"/>
    </source>
</evidence>
<reference evidence="11" key="1">
    <citation type="submission" date="2019-07" db="EMBL/GenBank/DDBJ databases">
        <title>Annotation for the trematode Paragonimus miyazaki's.</title>
        <authorList>
            <person name="Choi Y.-J."/>
        </authorList>
    </citation>
    <scope>NUCLEOTIDE SEQUENCE</scope>
    <source>
        <strain evidence="11">Japan</strain>
    </source>
</reference>
<dbReference type="AlphaFoldDB" id="A0A8S9YQP5"/>
<gene>
    <name evidence="11" type="ORF">EG68_05422</name>
</gene>
<dbReference type="PROSITE" id="PS00139">
    <property type="entry name" value="THIOL_PROTEASE_CYS"/>
    <property type="match status" value="1"/>
</dbReference>
<dbReference type="InterPro" id="IPR025660">
    <property type="entry name" value="Pept_his_AS"/>
</dbReference>
<organism evidence="11 12">
    <name type="scientific">Paragonimus skrjabini miyazakii</name>
    <dbReference type="NCBI Taxonomy" id="59628"/>
    <lineage>
        <taxon>Eukaryota</taxon>
        <taxon>Metazoa</taxon>
        <taxon>Spiralia</taxon>
        <taxon>Lophotrochozoa</taxon>
        <taxon>Platyhelminthes</taxon>
        <taxon>Trematoda</taxon>
        <taxon>Digenea</taxon>
        <taxon>Plagiorchiida</taxon>
        <taxon>Troglotremata</taxon>
        <taxon>Troglotrematidae</taxon>
        <taxon>Paragonimus</taxon>
    </lineage>
</organism>
<dbReference type="SMART" id="SM00645">
    <property type="entry name" value="Pept_C1"/>
    <property type="match status" value="1"/>
</dbReference>
<dbReference type="Pfam" id="PF08127">
    <property type="entry name" value="Propeptide_C1"/>
    <property type="match status" value="1"/>
</dbReference>
<evidence type="ECO:0000313" key="12">
    <source>
        <dbReference type="Proteomes" id="UP000822476"/>
    </source>
</evidence>
<dbReference type="InterPro" id="IPR025661">
    <property type="entry name" value="Pept_asp_AS"/>
</dbReference>
<name>A0A8S9YQP5_9TREM</name>
<dbReference type="PANTHER" id="PTHR12411">
    <property type="entry name" value="CYSTEINE PROTEASE FAMILY C1-RELATED"/>
    <property type="match status" value="1"/>
</dbReference>
<sequence>MSELTNWINVLVTSSAADVSTKAESLRAFTDDLIHYVNEESGAHWKAGRSKKFRNVEEAKRFLGAHLESQALRHSRRKTISHDFNVDALPESFDAREKWPNCTTIGEIRDQSGCGSCWAFGAVEAMSDRICIHSNGKVNVRLSARYLLSCCHTCGSGCEGGFPSVAWDYWTVSGIVTGGSMEQQTGCQPYPFPTCSHHGEGQRPPCPEEDYETPECLTECQKGYPKKFADDKYFGRTSYNVPDTEKDIMYELMKNGPMEAAFLVFEDFLNYKEGIYHHVAGRYLGGHAVRLLGWGVENGTKYWLLANSWNEDWGEQGFFRIMRGTDECGIESQLVAGMPQKKA</sequence>
<comment type="function">
    <text evidence="8">Thiol protease. Has a role as a digestive enzyme.</text>
</comment>
<feature type="domain" description="Peptidase C1A papain C-terminal" evidence="10">
    <location>
        <begin position="89"/>
        <end position="338"/>
    </location>
</feature>
<evidence type="ECO:0000256" key="3">
    <source>
        <dbReference type="ARBA" id="ARBA00022729"/>
    </source>
</evidence>
<dbReference type="InterPro" id="IPR038765">
    <property type="entry name" value="Papain-like_cys_pep_sf"/>
</dbReference>
<dbReference type="OrthoDB" id="640249at2759"/>
<keyword evidence="12" id="KW-1185">Reference proteome</keyword>
<dbReference type="Proteomes" id="UP000822476">
    <property type="component" value="Unassembled WGS sequence"/>
</dbReference>
<evidence type="ECO:0000259" key="10">
    <source>
        <dbReference type="SMART" id="SM00645"/>
    </source>
</evidence>
<dbReference type="InterPro" id="IPR000668">
    <property type="entry name" value="Peptidase_C1A_C"/>
</dbReference>
<evidence type="ECO:0000256" key="8">
    <source>
        <dbReference type="ARBA" id="ARBA00055576"/>
    </source>
</evidence>
<dbReference type="FunFam" id="3.90.70.10:FF:000031">
    <property type="entry name" value="Cathepsin B"/>
    <property type="match status" value="1"/>
</dbReference>
<keyword evidence="2" id="KW-0645">Protease</keyword>
<evidence type="ECO:0000256" key="6">
    <source>
        <dbReference type="ARBA" id="ARBA00023145"/>
    </source>
</evidence>
<dbReference type="PROSITE" id="PS00639">
    <property type="entry name" value="THIOL_PROTEASE_HIS"/>
    <property type="match status" value="1"/>
</dbReference>
<evidence type="ECO:0000256" key="7">
    <source>
        <dbReference type="ARBA" id="ARBA00023157"/>
    </source>
</evidence>
<evidence type="ECO:0000313" key="11">
    <source>
        <dbReference type="EMBL" id="KAF7257285.1"/>
    </source>
</evidence>
<comment type="similarity">
    <text evidence="1">Belongs to the peptidase C1 family.</text>
</comment>
<dbReference type="Gene3D" id="3.90.70.10">
    <property type="entry name" value="Cysteine proteinases"/>
    <property type="match status" value="1"/>
</dbReference>
<evidence type="ECO:0000256" key="1">
    <source>
        <dbReference type="ARBA" id="ARBA00008455"/>
    </source>
</evidence>
<keyword evidence="7" id="KW-1015">Disulfide bond</keyword>
<dbReference type="CDD" id="cd02620">
    <property type="entry name" value="Peptidase_C1A_CathepsinB"/>
    <property type="match status" value="1"/>
</dbReference>
<dbReference type="SUPFAM" id="SSF54001">
    <property type="entry name" value="Cysteine proteinases"/>
    <property type="match status" value="1"/>
</dbReference>
<dbReference type="InterPro" id="IPR012599">
    <property type="entry name" value="Propeptide_C1A"/>
</dbReference>
<comment type="caution">
    <text evidence="11">The sequence shown here is derived from an EMBL/GenBank/DDBJ whole genome shotgun (WGS) entry which is preliminary data.</text>
</comment>
<evidence type="ECO:0000256" key="2">
    <source>
        <dbReference type="ARBA" id="ARBA00022670"/>
    </source>
</evidence>
<evidence type="ECO:0000256" key="5">
    <source>
        <dbReference type="ARBA" id="ARBA00022807"/>
    </source>
</evidence>
<proteinExistence type="inferred from homology"/>
<protein>
    <recommendedName>
        <fullName evidence="9">Cathepsin B-like cysteine proteinase</fullName>
    </recommendedName>
</protein>
<keyword evidence="6" id="KW-0865">Zymogen</keyword>